<protein>
    <submittedName>
        <fullName evidence="8">RNA polymerase sigma factor</fullName>
    </submittedName>
</protein>
<dbReference type="Proteomes" id="UP001596990">
    <property type="component" value="Unassembled WGS sequence"/>
</dbReference>
<dbReference type="PANTHER" id="PTHR43133">
    <property type="entry name" value="RNA POLYMERASE ECF-TYPE SIGMA FACTO"/>
    <property type="match status" value="1"/>
</dbReference>
<dbReference type="RefSeq" id="WP_386055718.1">
    <property type="nucleotide sequence ID" value="NZ_JBHTKL010000001.1"/>
</dbReference>
<dbReference type="InterPro" id="IPR007627">
    <property type="entry name" value="RNA_pol_sigma70_r2"/>
</dbReference>
<dbReference type="InterPro" id="IPR013324">
    <property type="entry name" value="RNA_pol_sigma_r3/r4-like"/>
</dbReference>
<dbReference type="Gene3D" id="1.10.1740.10">
    <property type="match status" value="1"/>
</dbReference>
<evidence type="ECO:0000256" key="3">
    <source>
        <dbReference type="ARBA" id="ARBA00023082"/>
    </source>
</evidence>
<dbReference type="Pfam" id="PF08281">
    <property type="entry name" value="Sigma70_r4_2"/>
    <property type="match status" value="1"/>
</dbReference>
<proteinExistence type="inferred from homology"/>
<evidence type="ECO:0000256" key="4">
    <source>
        <dbReference type="ARBA" id="ARBA00023125"/>
    </source>
</evidence>
<dbReference type="SUPFAM" id="SSF88659">
    <property type="entry name" value="Sigma3 and sigma4 domains of RNA polymerase sigma factors"/>
    <property type="match status" value="1"/>
</dbReference>
<accession>A0ABW3KX84</accession>
<evidence type="ECO:0000313" key="9">
    <source>
        <dbReference type="Proteomes" id="UP001596990"/>
    </source>
</evidence>
<dbReference type="InterPro" id="IPR036388">
    <property type="entry name" value="WH-like_DNA-bd_sf"/>
</dbReference>
<keyword evidence="2" id="KW-0805">Transcription regulation</keyword>
<dbReference type="InterPro" id="IPR013325">
    <property type="entry name" value="RNA_pol_sigma_r2"/>
</dbReference>
<dbReference type="Pfam" id="PF04542">
    <property type="entry name" value="Sigma70_r2"/>
    <property type="match status" value="1"/>
</dbReference>
<dbReference type="SUPFAM" id="SSF88946">
    <property type="entry name" value="Sigma2 domain of RNA polymerase sigma factors"/>
    <property type="match status" value="1"/>
</dbReference>
<name>A0ABW3KX84_9BACI</name>
<evidence type="ECO:0000256" key="1">
    <source>
        <dbReference type="ARBA" id="ARBA00010641"/>
    </source>
</evidence>
<dbReference type="InterPro" id="IPR013249">
    <property type="entry name" value="RNA_pol_sigma70_r4_t2"/>
</dbReference>
<comment type="similarity">
    <text evidence="1">Belongs to the sigma-70 factor family. ECF subfamily.</text>
</comment>
<comment type="caution">
    <text evidence="8">The sequence shown here is derived from an EMBL/GenBank/DDBJ whole genome shotgun (WGS) entry which is preliminary data.</text>
</comment>
<evidence type="ECO:0000256" key="2">
    <source>
        <dbReference type="ARBA" id="ARBA00023015"/>
    </source>
</evidence>
<evidence type="ECO:0000259" key="6">
    <source>
        <dbReference type="Pfam" id="PF04542"/>
    </source>
</evidence>
<evidence type="ECO:0000256" key="5">
    <source>
        <dbReference type="ARBA" id="ARBA00023163"/>
    </source>
</evidence>
<dbReference type="InterPro" id="IPR014284">
    <property type="entry name" value="RNA_pol_sigma-70_dom"/>
</dbReference>
<dbReference type="Gene3D" id="1.10.10.10">
    <property type="entry name" value="Winged helix-like DNA-binding domain superfamily/Winged helix DNA-binding domain"/>
    <property type="match status" value="1"/>
</dbReference>
<keyword evidence="9" id="KW-1185">Reference proteome</keyword>
<evidence type="ECO:0000259" key="7">
    <source>
        <dbReference type="Pfam" id="PF08281"/>
    </source>
</evidence>
<keyword evidence="5" id="KW-0804">Transcription</keyword>
<feature type="domain" description="RNA polymerase sigma factor 70 region 4 type 2" evidence="7">
    <location>
        <begin position="112"/>
        <end position="152"/>
    </location>
</feature>
<keyword evidence="4" id="KW-0238">DNA-binding</keyword>
<dbReference type="NCBIfam" id="TIGR02937">
    <property type="entry name" value="sigma70-ECF"/>
    <property type="match status" value="1"/>
</dbReference>
<dbReference type="PANTHER" id="PTHR43133:SF52">
    <property type="entry name" value="ECF RNA POLYMERASE SIGMA FACTOR SIGL"/>
    <property type="match status" value="1"/>
</dbReference>
<dbReference type="EMBL" id="JBHTKL010000001">
    <property type="protein sequence ID" value="MFD1017742.1"/>
    <property type="molecule type" value="Genomic_DNA"/>
</dbReference>
<keyword evidence="3" id="KW-0731">Sigma factor</keyword>
<dbReference type="InterPro" id="IPR039425">
    <property type="entry name" value="RNA_pol_sigma-70-like"/>
</dbReference>
<reference evidence="9" key="1">
    <citation type="journal article" date="2019" name="Int. J. Syst. Evol. Microbiol.">
        <title>The Global Catalogue of Microorganisms (GCM) 10K type strain sequencing project: providing services to taxonomists for standard genome sequencing and annotation.</title>
        <authorList>
            <consortium name="The Broad Institute Genomics Platform"/>
            <consortium name="The Broad Institute Genome Sequencing Center for Infectious Disease"/>
            <person name="Wu L."/>
            <person name="Ma J."/>
        </authorList>
    </citation>
    <scope>NUCLEOTIDE SEQUENCE [LARGE SCALE GENOMIC DNA]</scope>
    <source>
        <strain evidence="9">CCUG 56607</strain>
    </source>
</reference>
<sequence length="166" mass="19830">MENELLREALDEHYDELLNYLYLQTGSSHDAHDLVQEVYMKVVTAITSFKQESTLRTWLFKIARNVFQDHLRKKYRWKRLIDRLKMHQTTTQSHRKDIENNDIFLWLDSFDQETRQLLTLKYYFEFSYAEISAITGMTVTNIGVKLSRIKQDIKLKEGGMENGTTR</sequence>
<organism evidence="8 9">
    <name type="scientific">Thalassobacillus hwangdonensis</name>
    <dbReference type="NCBI Taxonomy" id="546108"/>
    <lineage>
        <taxon>Bacteria</taxon>
        <taxon>Bacillati</taxon>
        <taxon>Bacillota</taxon>
        <taxon>Bacilli</taxon>
        <taxon>Bacillales</taxon>
        <taxon>Bacillaceae</taxon>
        <taxon>Thalassobacillus</taxon>
    </lineage>
</organism>
<feature type="domain" description="RNA polymerase sigma-70 region 2" evidence="6">
    <location>
        <begin position="11"/>
        <end position="75"/>
    </location>
</feature>
<gene>
    <name evidence="8" type="ORF">ACFQ2J_00910</name>
</gene>
<evidence type="ECO:0000313" key="8">
    <source>
        <dbReference type="EMBL" id="MFD1017742.1"/>
    </source>
</evidence>